<reference evidence="12 13" key="1">
    <citation type="submission" date="2019-03" db="EMBL/GenBank/DDBJ databases">
        <title>Genomic Encyclopedia of Type Strains, Phase III (KMG-III): the genomes of soil and plant-associated and newly described type strains.</title>
        <authorList>
            <person name="Whitman W."/>
        </authorList>
    </citation>
    <scope>NUCLEOTIDE SEQUENCE [LARGE SCALE GENOMIC DNA]</scope>
    <source>
        <strain evidence="12 13">CECT 7378</strain>
    </source>
</reference>
<proteinExistence type="predicted"/>
<dbReference type="InterPro" id="IPR003439">
    <property type="entry name" value="ABC_transporter-like_ATP-bd"/>
</dbReference>
<dbReference type="PROSITE" id="PS50893">
    <property type="entry name" value="ABC_TRANSPORTER_2"/>
    <property type="match status" value="1"/>
</dbReference>
<evidence type="ECO:0000313" key="12">
    <source>
        <dbReference type="EMBL" id="TDO98141.1"/>
    </source>
</evidence>
<dbReference type="GO" id="GO:0140359">
    <property type="term" value="F:ABC-type transporter activity"/>
    <property type="evidence" value="ECO:0007669"/>
    <property type="project" value="InterPro"/>
</dbReference>
<evidence type="ECO:0000256" key="5">
    <source>
        <dbReference type="ARBA" id="ARBA00022741"/>
    </source>
</evidence>
<dbReference type="Pfam" id="PF03459">
    <property type="entry name" value="TOBE"/>
    <property type="match status" value="1"/>
</dbReference>
<dbReference type="PROSITE" id="PS51866">
    <property type="entry name" value="MOP"/>
    <property type="match status" value="1"/>
</dbReference>
<keyword evidence="3 9" id="KW-0500">Molybdenum</keyword>
<dbReference type="NCBIfam" id="TIGR02142">
    <property type="entry name" value="modC_ABC"/>
    <property type="match status" value="1"/>
</dbReference>
<name>A0A4R6M9F9_9GAMM</name>
<dbReference type="InterPro" id="IPR004606">
    <property type="entry name" value="Mop_domain"/>
</dbReference>
<dbReference type="Gene3D" id="3.40.50.300">
    <property type="entry name" value="P-loop containing nucleotide triphosphate hydrolases"/>
    <property type="match status" value="1"/>
</dbReference>
<dbReference type="SMART" id="SM00382">
    <property type="entry name" value="AAA"/>
    <property type="match status" value="1"/>
</dbReference>
<evidence type="ECO:0000313" key="13">
    <source>
        <dbReference type="Proteomes" id="UP000294656"/>
    </source>
</evidence>
<dbReference type="InterPro" id="IPR017871">
    <property type="entry name" value="ABC_transporter-like_CS"/>
</dbReference>
<keyword evidence="4" id="KW-0997">Cell inner membrane</keyword>
<dbReference type="SUPFAM" id="SSF50331">
    <property type="entry name" value="MOP-like"/>
    <property type="match status" value="1"/>
</dbReference>
<dbReference type="InterPro" id="IPR008995">
    <property type="entry name" value="Mo/tungstate-bd_C_term_dom"/>
</dbReference>
<evidence type="ECO:0000259" key="10">
    <source>
        <dbReference type="PROSITE" id="PS50893"/>
    </source>
</evidence>
<dbReference type="GO" id="GO:0005524">
    <property type="term" value="F:ATP binding"/>
    <property type="evidence" value="ECO:0007669"/>
    <property type="project" value="UniProtKB-KW"/>
</dbReference>
<feature type="domain" description="ABC transporter" evidence="10">
    <location>
        <begin position="1"/>
        <end position="234"/>
    </location>
</feature>
<evidence type="ECO:0000256" key="4">
    <source>
        <dbReference type="ARBA" id="ARBA00022519"/>
    </source>
</evidence>
<dbReference type="Proteomes" id="UP000294656">
    <property type="component" value="Unassembled WGS sequence"/>
</dbReference>
<dbReference type="InterPro" id="IPR027417">
    <property type="entry name" value="P-loop_NTPase"/>
</dbReference>
<evidence type="ECO:0000256" key="1">
    <source>
        <dbReference type="ARBA" id="ARBA00022448"/>
    </source>
</evidence>
<dbReference type="Pfam" id="PF00005">
    <property type="entry name" value="ABC_tran"/>
    <property type="match status" value="1"/>
</dbReference>
<keyword evidence="1" id="KW-0813">Transport</keyword>
<evidence type="ECO:0000256" key="9">
    <source>
        <dbReference type="PROSITE-ProRule" id="PRU01213"/>
    </source>
</evidence>
<evidence type="ECO:0000256" key="3">
    <source>
        <dbReference type="ARBA" id="ARBA00022505"/>
    </source>
</evidence>
<dbReference type="RefSeq" id="WP_133503572.1">
    <property type="nucleotide sequence ID" value="NZ_SNXC01000011.1"/>
</dbReference>
<dbReference type="OrthoDB" id="9802264at2"/>
<dbReference type="InterPro" id="IPR050334">
    <property type="entry name" value="Molybdenum_import_ModC"/>
</dbReference>
<dbReference type="InterPro" id="IPR003593">
    <property type="entry name" value="AAA+_ATPase"/>
</dbReference>
<dbReference type="PANTHER" id="PTHR43514:SF10">
    <property type="entry name" value="MOLYBDENUM IMPORT ATP-BINDING PROTEIN MODC 2"/>
    <property type="match status" value="1"/>
</dbReference>
<dbReference type="EMBL" id="SNXC01000011">
    <property type="protein sequence ID" value="TDO98141.1"/>
    <property type="molecule type" value="Genomic_DNA"/>
</dbReference>
<keyword evidence="8" id="KW-0472">Membrane</keyword>
<protein>
    <submittedName>
        <fullName evidence="12">Molybdate transport system ATP-binding protein</fullName>
    </submittedName>
</protein>
<evidence type="ECO:0000256" key="7">
    <source>
        <dbReference type="ARBA" id="ARBA00022967"/>
    </source>
</evidence>
<evidence type="ECO:0000256" key="6">
    <source>
        <dbReference type="ARBA" id="ARBA00022840"/>
    </source>
</evidence>
<dbReference type="GO" id="GO:0015098">
    <property type="term" value="F:molybdate ion transmembrane transporter activity"/>
    <property type="evidence" value="ECO:0007669"/>
    <property type="project" value="InterPro"/>
</dbReference>
<dbReference type="PROSITE" id="PS00211">
    <property type="entry name" value="ABC_TRANSPORTER_1"/>
    <property type="match status" value="1"/>
</dbReference>
<sequence length="357" mass="39598">MTQQSYIRLWLERSERFQLEVELALNTQGITAVFGESGCGKTTLLRCIAGLDKAVGKVNINGNTWQDEGVCLAPYQRSIGYVFQQANLFPHLTVKGNLNYARTRAKKKIAQEQVDHLIDLTDIRPLLNASAAELSGGEAQRVAIVRALMTEPDILLMDEPLASLDSTRKDSILDYLNRLKRALSIPVLYVTHSLEEVSRIAGDVILMEKGRVVQHGAVTNVFSSLTTDKLLGKDASVILEGRITDIEHAWQLADLQFDGGTLKINSLCLEQGQFARARILAKDISVSLSYHSDSSFLNQLQAQIQDMSDDGSQGYVTLKLKVGDSFLLAHITRYSCQRLNLQIGQRVWANIKTVAII</sequence>
<keyword evidence="7" id="KW-1278">Translocase</keyword>
<keyword evidence="13" id="KW-1185">Reference proteome</keyword>
<evidence type="ECO:0000256" key="2">
    <source>
        <dbReference type="ARBA" id="ARBA00022475"/>
    </source>
</evidence>
<evidence type="ECO:0000259" key="11">
    <source>
        <dbReference type="PROSITE" id="PS51866"/>
    </source>
</evidence>
<dbReference type="GO" id="GO:0016887">
    <property type="term" value="F:ATP hydrolysis activity"/>
    <property type="evidence" value="ECO:0007669"/>
    <property type="project" value="InterPro"/>
</dbReference>
<dbReference type="Gene3D" id="2.40.50.100">
    <property type="match status" value="1"/>
</dbReference>
<dbReference type="InterPro" id="IPR005116">
    <property type="entry name" value="Transp-assoc_OB_typ1"/>
</dbReference>
<dbReference type="AlphaFoldDB" id="A0A4R6M9F9"/>
<comment type="caution">
    <text evidence="12">The sequence shown here is derived from an EMBL/GenBank/DDBJ whole genome shotgun (WGS) entry which is preliminary data.</text>
</comment>
<dbReference type="SUPFAM" id="SSF52540">
    <property type="entry name" value="P-loop containing nucleoside triphosphate hydrolases"/>
    <property type="match status" value="1"/>
</dbReference>
<keyword evidence="2" id="KW-1003">Cell membrane</keyword>
<dbReference type="GO" id="GO:0016020">
    <property type="term" value="C:membrane"/>
    <property type="evidence" value="ECO:0007669"/>
    <property type="project" value="InterPro"/>
</dbReference>
<dbReference type="PANTHER" id="PTHR43514">
    <property type="entry name" value="ABC TRANSPORTER I FAMILY MEMBER 10"/>
    <property type="match status" value="1"/>
</dbReference>
<dbReference type="InterPro" id="IPR011868">
    <property type="entry name" value="ModC_ABC_ATP-bd"/>
</dbReference>
<evidence type="ECO:0000256" key="8">
    <source>
        <dbReference type="ARBA" id="ARBA00023136"/>
    </source>
</evidence>
<accession>A0A4R6M9F9</accession>
<keyword evidence="5" id="KW-0547">Nucleotide-binding</keyword>
<keyword evidence="6 12" id="KW-0067">ATP-binding</keyword>
<gene>
    <name evidence="12" type="ORF">DFP79_1775</name>
</gene>
<feature type="domain" description="Mop" evidence="11">
    <location>
        <begin position="293"/>
        <end position="357"/>
    </location>
</feature>
<organism evidence="12 13">
    <name type="scientific">Marinomonas balearica</name>
    <dbReference type="NCBI Taxonomy" id="491947"/>
    <lineage>
        <taxon>Bacteria</taxon>
        <taxon>Pseudomonadati</taxon>
        <taxon>Pseudomonadota</taxon>
        <taxon>Gammaproteobacteria</taxon>
        <taxon>Oceanospirillales</taxon>
        <taxon>Oceanospirillaceae</taxon>
        <taxon>Marinomonas</taxon>
    </lineage>
</organism>